<dbReference type="PANTHER" id="PTHR18867">
    <property type="entry name" value="RAD50"/>
    <property type="match status" value="1"/>
</dbReference>
<evidence type="ECO:0000256" key="1">
    <source>
        <dbReference type="SAM" id="Coils"/>
    </source>
</evidence>
<feature type="coiled-coil region" evidence="1">
    <location>
        <begin position="103"/>
        <end position="199"/>
    </location>
</feature>
<sequence>MVCTRSLQLTVKKTTRQQKTLEGQLLVVNNGERSAISSKCAELDTIMPQYLGVSKAVLEYVIFCHQDESLWPMSEPGVLKKRFDEIFEALKYTKAIDNIKVLRKKQTEELGKLKILLEQYRTDKDRGERAKRRSDELHEEIEQMRDEVTQLSQMMSENAREQQELFSKAKGFEEIIATLQAKRQEARTMESYIEELSEHLTHLEEPDSELQKMQKEYGERMKTYHDHINAKKETHIEASRELDKARDRLSTKLKEEGRIQAEHAAFEVQLQERETLIKEIGRRHGIKGFDNQLDDTQILAFMSKVARLSRDQNLTLERIKRENGEELKAAQDEYNQLASKRSSLQQKKEYSRAEIRESDQRAANLQRELDAIGVNEGQESIIKSKLDDKEQRLANARKDYENCQYDDHTKRENLKLKSVEEKLDNVTAELAKVTRQADERARLGFVKKELETRQKALESLTIANKGKIDRLVRGKWTADTVERDLQTILDDRDEEITEARRQRDGANQELSRVETKINLIQESIKEKKKEAQECEATVLKSWVPEEGEATDINEYPKAATAIEEDLQALRGELKHLEYIQDYFTKALGILKEYGSCIMCKRGFHSNEIKDYDKMVKEKLGTLSREVTEQNIEAAEQDLRVIREAAPKYDSYMRLTRAELPSLNEDIQKHNIRKEQLVDEYNKYEKELNDRVFGRSEVESLKGPVSEIAKYMREIVDYEKQVEDVSSQLKDMGGARTVEEMQIEMRKLGEEAKALKRQIDSIASERETARQTINTLDGQLKEHRMKLNELNFKLQQSRTLVSRIDECRDNNRKQNSIIDETDAVLKKLAPELTKAEAHVKTISGEGADKENRQQRDASKLAESDMQLKKTEQGIQNYLRRDGPDLLNKCRREVRSLQTEVKGCEDEVVNIGEEVNNLEKESANARATERSIQENLRFRGNKRQLERLAWEIKDLESRNTEEERDRYQKDLGILSNKHTKLSIEKSAKAGEMRSKDKQLEQLILDYATDYADAKGKYKETLAKVQTTTGATNDLAKYGAALDKAIMKYHSLKMEEINRIIEELWKSTYRGTDVDTILIRSDTESAKGNRSYNYRVCMVKQDAEMDMRGRCSAGQRVLASIIIRLALAECFGINCGLIALDEPTTNLDSDNIRSLARSLHEIIKTRQAQSNFQLIVITHDEDFLKEMQCQDYCDHYYRISRDDRQKSIIERQSIAEVI</sequence>
<name>A0ABR3GGC9_9PEZI</name>
<feature type="compositionally biased region" description="Basic and acidic residues" evidence="2">
    <location>
        <begin position="845"/>
        <end position="867"/>
    </location>
</feature>
<feature type="region of interest" description="Disordered" evidence="2">
    <location>
        <begin position="838"/>
        <end position="867"/>
    </location>
</feature>
<gene>
    <name evidence="3" type="primary">RAD50</name>
    <name evidence="3" type="ORF">Q9L58_006188</name>
</gene>
<dbReference type="InterPro" id="IPR027417">
    <property type="entry name" value="P-loop_NTPase"/>
</dbReference>
<comment type="caution">
    <text evidence="3">The sequence shown here is derived from an EMBL/GenBank/DDBJ whole genome shotgun (WGS) entry which is preliminary data.</text>
</comment>
<feature type="compositionally biased region" description="Basic and acidic residues" evidence="2">
    <location>
        <begin position="346"/>
        <end position="359"/>
    </location>
</feature>
<keyword evidence="4" id="KW-1185">Reference proteome</keyword>
<dbReference type="PANTHER" id="PTHR18867:SF12">
    <property type="entry name" value="DNA REPAIR PROTEIN RAD50"/>
    <property type="match status" value="1"/>
</dbReference>
<dbReference type="SUPFAM" id="SSF52540">
    <property type="entry name" value="P-loop containing nucleoside triphosphate hydrolases"/>
    <property type="match status" value="1"/>
</dbReference>
<dbReference type="EMBL" id="JBBBZM010000082">
    <property type="protein sequence ID" value="KAL0634908.1"/>
    <property type="molecule type" value="Genomic_DNA"/>
</dbReference>
<evidence type="ECO:0000256" key="2">
    <source>
        <dbReference type="SAM" id="MobiDB-lite"/>
    </source>
</evidence>
<feature type="coiled-coil region" evidence="1">
    <location>
        <begin position="624"/>
        <end position="771"/>
    </location>
</feature>
<dbReference type="Proteomes" id="UP001447188">
    <property type="component" value="Unassembled WGS sequence"/>
</dbReference>
<dbReference type="Gene3D" id="3.40.50.300">
    <property type="entry name" value="P-loop containing nucleotide triphosphate hydrolases"/>
    <property type="match status" value="1"/>
</dbReference>
<evidence type="ECO:0000313" key="4">
    <source>
        <dbReference type="Proteomes" id="UP001447188"/>
    </source>
</evidence>
<proteinExistence type="predicted"/>
<dbReference type="Gene3D" id="1.10.287.1490">
    <property type="match status" value="1"/>
</dbReference>
<feature type="region of interest" description="Disordered" evidence="2">
    <location>
        <begin position="337"/>
        <end position="359"/>
    </location>
</feature>
<evidence type="ECO:0000313" key="3">
    <source>
        <dbReference type="EMBL" id="KAL0634908.1"/>
    </source>
</evidence>
<feature type="coiled-coil region" evidence="1">
    <location>
        <begin position="885"/>
        <end position="975"/>
    </location>
</feature>
<accession>A0ABR3GGC9</accession>
<reference evidence="3 4" key="1">
    <citation type="submission" date="2024-02" db="EMBL/GenBank/DDBJ databases">
        <title>Discinaceae phylogenomics.</title>
        <authorList>
            <person name="Dirks A.C."/>
            <person name="James T.Y."/>
        </authorList>
    </citation>
    <scope>NUCLEOTIDE SEQUENCE [LARGE SCALE GENOMIC DNA]</scope>
    <source>
        <strain evidence="3 4">ACD0624</strain>
    </source>
</reference>
<organism evidence="3 4">
    <name type="scientific">Discina gigas</name>
    <dbReference type="NCBI Taxonomy" id="1032678"/>
    <lineage>
        <taxon>Eukaryota</taxon>
        <taxon>Fungi</taxon>
        <taxon>Dikarya</taxon>
        <taxon>Ascomycota</taxon>
        <taxon>Pezizomycotina</taxon>
        <taxon>Pezizomycetes</taxon>
        <taxon>Pezizales</taxon>
        <taxon>Discinaceae</taxon>
        <taxon>Discina</taxon>
    </lineage>
</organism>
<feature type="coiled-coil region" evidence="1">
    <location>
        <begin position="489"/>
        <end position="537"/>
    </location>
</feature>
<protein>
    <submittedName>
        <fullName evidence="3">DNA repair protein rad50</fullName>
    </submittedName>
</protein>
<dbReference type="Pfam" id="PF13558">
    <property type="entry name" value="SbcC_Walker_B"/>
    <property type="match status" value="1"/>
</dbReference>
<keyword evidence="1" id="KW-0175">Coiled coil</keyword>